<dbReference type="Proteomes" id="UP001153076">
    <property type="component" value="Unassembled WGS sequence"/>
</dbReference>
<dbReference type="EMBL" id="JAKOGI010002342">
    <property type="protein sequence ID" value="KAJ8422207.1"/>
    <property type="molecule type" value="Genomic_DNA"/>
</dbReference>
<accession>A0A9Q1JFH9</accession>
<dbReference type="Pfam" id="PF07800">
    <property type="entry name" value="DUF1644"/>
    <property type="match status" value="1"/>
</dbReference>
<dbReference type="InterPro" id="IPR012866">
    <property type="entry name" value="DUF1644"/>
</dbReference>
<sequence length="397" mass="44959">MTGSPILRPPASLLDVIYLMLSGNIAPLDLFRAALVRIDPPLKVQEMVGDVILLFLVNMPKTRRDRSVSFERSRKSPLPCSSSLPSESKHSHPPTTEEDLKEWEEARCPVCMEHPHNAVLLVCSSYEKGCRPYMCDTSYRHSNCLDQFRKSFAEASTATPTEEGTQPTAQSSDVVNVETLITGSQEEAKTPTPLAAESFSSMHKLQQKLVCPLCRGQICGWIVVESARDFMNAKTRSCACETCDFTGNYTDLRKHARLEHPLVRPSEADPERQRHWRRLERQRDIGDVLSTIQSSLGEDQDDDAILPMDERGWITIFFLFRVWRPSSSPRSSSWSGTSRARTRAQHGSRRRSTRLWGESYDVEHGSFSVEDEESSDGGSVGWRRRVRRRLSTPDDEV</sequence>
<dbReference type="AlphaFoldDB" id="A0A9Q1JFH9"/>
<reference evidence="2" key="1">
    <citation type="submission" date="2022-04" db="EMBL/GenBank/DDBJ databases">
        <title>Carnegiea gigantea Genome sequencing and assembly v2.</title>
        <authorList>
            <person name="Copetti D."/>
            <person name="Sanderson M.J."/>
            <person name="Burquez A."/>
            <person name="Wojciechowski M.F."/>
        </authorList>
    </citation>
    <scope>NUCLEOTIDE SEQUENCE</scope>
    <source>
        <strain evidence="2">SGP5-SGP5p</strain>
        <tissue evidence="2">Aerial part</tissue>
    </source>
</reference>
<gene>
    <name evidence="2" type="ORF">Cgig2_014272</name>
</gene>
<feature type="compositionally biased region" description="Low complexity" evidence="1">
    <location>
        <begin position="326"/>
        <end position="339"/>
    </location>
</feature>
<protein>
    <submittedName>
        <fullName evidence="2">Uncharacterized protein</fullName>
    </submittedName>
</protein>
<dbReference type="PANTHER" id="PTHR31197">
    <property type="entry name" value="OS01G0612600 PROTEIN"/>
    <property type="match status" value="1"/>
</dbReference>
<dbReference type="OrthoDB" id="1921166at2759"/>
<dbReference type="PANTHER" id="PTHR31197:SF5">
    <property type="entry name" value="OS01G0612600 PROTEIN"/>
    <property type="match status" value="1"/>
</dbReference>
<evidence type="ECO:0000313" key="3">
    <source>
        <dbReference type="Proteomes" id="UP001153076"/>
    </source>
</evidence>
<feature type="compositionally biased region" description="Basic residues" evidence="1">
    <location>
        <begin position="340"/>
        <end position="353"/>
    </location>
</feature>
<comment type="caution">
    <text evidence="2">The sequence shown here is derived from an EMBL/GenBank/DDBJ whole genome shotgun (WGS) entry which is preliminary data.</text>
</comment>
<organism evidence="2 3">
    <name type="scientific">Carnegiea gigantea</name>
    <dbReference type="NCBI Taxonomy" id="171969"/>
    <lineage>
        <taxon>Eukaryota</taxon>
        <taxon>Viridiplantae</taxon>
        <taxon>Streptophyta</taxon>
        <taxon>Embryophyta</taxon>
        <taxon>Tracheophyta</taxon>
        <taxon>Spermatophyta</taxon>
        <taxon>Magnoliopsida</taxon>
        <taxon>eudicotyledons</taxon>
        <taxon>Gunneridae</taxon>
        <taxon>Pentapetalae</taxon>
        <taxon>Caryophyllales</taxon>
        <taxon>Cactineae</taxon>
        <taxon>Cactaceae</taxon>
        <taxon>Cactoideae</taxon>
        <taxon>Echinocereeae</taxon>
        <taxon>Carnegiea</taxon>
    </lineage>
</organism>
<dbReference type="InterPro" id="IPR013083">
    <property type="entry name" value="Znf_RING/FYVE/PHD"/>
</dbReference>
<dbReference type="Gene3D" id="3.30.40.10">
    <property type="entry name" value="Zinc/RING finger domain, C3HC4 (zinc finger)"/>
    <property type="match status" value="1"/>
</dbReference>
<keyword evidence="3" id="KW-1185">Reference proteome</keyword>
<evidence type="ECO:0000313" key="2">
    <source>
        <dbReference type="EMBL" id="KAJ8422207.1"/>
    </source>
</evidence>
<name>A0A9Q1JFH9_9CARY</name>
<evidence type="ECO:0000256" key="1">
    <source>
        <dbReference type="SAM" id="MobiDB-lite"/>
    </source>
</evidence>
<proteinExistence type="predicted"/>
<feature type="region of interest" description="Disordered" evidence="1">
    <location>
        <begin position="66"/>
        <end position="98"/>
    </location>
</feature>
<feature type="compositionally biased region" description="Low complexity" evidence="1">
    <location>
        <begin position="76"/>
        <end position="86"/>
    </location>
</feature>
<feature type="region of interest" description="Disordered" evidence="1">
    <location>
        <begin position="326"/>
        <end position="397"/>
    </location>
</feature>